<dbReference type="InterPro" id="IPR036291">
    <property type="entry name" value="NAD(P)-bd_dom_sf"/>
</dbReference>
<evidence type="ECO:0000313" key="5">
    <source>
        <dbReference type="EMBL" id="ORE03608.1"/>
    </source>
</evidence>
<dbReference type="SUPFAM" id="SSF51735">
    <property type="entry name" value="NAD(P)-binding Rossmann-fold domains"/>
    <property type="match status" value="1"/>
</dbReference>
<dbReference type="VEuPathDB" id="FungiDB:BCV72DRAFT_28590"/>
<dbReference type="GO" id="GO:0050664">
    <property type="term" value="F:oxidoreductase activity, acting on NAD(P)H, oxygen as acceptor"/>
    <property type="evidence" value="ECO:0007669"/>
    <property type="project" value="TreeGrafter"/>
</dbReference>
<dbReference type="PROSITE" id="PS00061">
    <property type="entry name" value="ADH_SHORT"/>
    <property type="match status" value="1"/>
</dbReference>
<dbReference type="Gene3D" id="3.40.50.720">
    <property type="entry name" value="NAD(P)-binding Rossmann-like Domain"/>
    <property type="match status" value="1"/>
</dbReference>
<evidence type="ECO:0000256" key="3">
    <source>
        <dbReference type="ARBA" id="ARBA00023002"/>
    </source>
</evidence>
<comment type="similarity">
    <text evidence="1 4">Belongs to the short-chain dehydrogenases/reductases (SDR) family.</text>
</comment>
<proteinExistence type="inferred from homology"/>
<dbReference type="InterPro" id="IPR020904">
    <property type="entry name" value="Sc_DH/Rdtase_CS"/>
</dbReference>
<reference evidence="5" key="1">
    <citation type="journal article" date="2016" name="Proc. Natl. Acad. Sci. U.S.A.">
        <title>Lipid metabolic changes in an early divergent fungus govern the establishment of a mutualistic symbiosis with endobacteria.</title>
        <authorList>
            <person name="Lastovetsky O.A."/>
            <person name="Gaspar M.L."/>
            <person name="Mondo S.J."/>
            <person name="LaButti K.M."/>
            <person name="Sandor L."/>
            <person name="Grigoriev I.V."/>
            <person name="Henry S.A."/>
            <person name="Pawlowska T.E."/>
        </authorList>
    </citation>
    <scope>NUCLEOTIDE SEQUENCE [LARGE SCALE GENOMIC DNA]</scope>
    <source>
        <strain evidence="5">ATCC 52814</strain>
    </source>
</reference>
<dbReference type="EMBL" id="KV921997">
    <property type="protein sequence ID" value="ORE03608.1"/>
    <property type="molecule type" value="Genomic_DNA"/>
</dbReference>
<accession>A0A1X0QV66</accession>
<dbReference type="OrthoDB" id="153074at2759"/>
<dbReference type="PANTHER" id="PTHR43008:SF8">
    <property type="entry name" value="BENZIL REDUCTASE ((S)-BENZOIN FORMING) IRC24"/>
    <property type="match status" value="1"/>
</dbReference>
<dbReference type="Proteomes" id="UP000242414">
    <property type="component" value="Unassembled WGS sequence"/>
</dbReference>
<dbReference type="FunFam" id="3.40.50.720:FF:000281">
    <property type="entry name" value="Uncharacterized oxidoreductase YIR035C"/>
    <property type="match status" value="1"/>
</dbReference>
<evidence type="ECO:0000256" key="4">
    <source>
        <dbReference type="RuleBase" id="RU000363"/>
    </source>
</evidence>
<dbReference type="PANTHER" id="PTHR43008">
    <property type="entry name" value="BENZIL REDUCTASE"/>
    <property type="match status" value="1"/>
</dbReference>
<dbReference type="Pfam" id="PF00106">
    <property type="entry name" value="adh_short"/>
    <property type="match status" value="1"/>
</dbReference>
<organism evidence="5">
    <name type="scientific">Rhizopus microsporus var. microsporus</name>
    <dbReference type="NCBI Taxonomy" id="86635"/>
    <lineage>
        <taxon>Eukaryota</taxon>
        <taxon>Fungi</taxon>
        <taxon>Fungi incertae sedis</taxon>
        <taxon>Mucoromycota</taxon>
        <taxon>Mucoromycotina</taxon>
        <taxon>Mucoromycetes</taxon>
        <taxon>Mucorales</taxon>
        <taxon>Mucorineae</taxon>
        <taxon>Rhizopodaceae</taxon>
        <taxon>Rhizopus</taxon>
    </lineage>
</organism>
<evidence type="ECO:0000256" key="1">
    <source>
        <dbReference type="ARBA" id="ARBA00006484"/>
    </source>
</evidence>
<name>A0A1X0QV66_RHIZD</name>
<dbReference type="InterPro" id="IPR002347">
    <property type="entry name" value="SDR_fam"/>
</dbReference>
<keyword evidence="3" id="KW-0560">Oxidoreductase</keyword>
<dbReference type="PRINTS" id="PR00081">
    <property type="entry name" value="GDHRDH"/>
</dbReference>
<protein>
    <submittedName>
        <fullName evidence="5">Short-chain dehydrogenase</fullName>
    </submittedName>
</protein>
<gene>
    <name evidence="5" type="ORF">BCV72DRAFT_28590</name>
</gene>
<dbReference type="CDD" id="cd05367">
    <property type="entry name" value="SPR-like_SDR_c"/>
    <property type="match status" value="1"/>
</dbReference>
<evidence type="ECO:0000256" key="2">
    <source>
        <dbReference type="ARBA" id="ARBA00022857"/>
    </source>
</evidence>
<sequence>MSPVIIITGASRGIGKAATLQALTKFNAQVVAVARSSDALKELADEVSKEHRDRLELVVGDVTKEETARKAVERAIEKFGHLDSVIANAGVLEPIATVAEGSVEEWKKLYDVNVFSVITLAQAALPHIRKSQKGSIVIVSSGAAMKGYRGWGAYGSSKAAVNHLASTLAVEEEGVTTIALRPGVVDTDMQTTIRTSGEKAMGQDHAKFVQLHSQGNLIKPETPGYVLAALANDPPKELSGRFHSWDDEQLKRFQP</sequence>
<keyword evidence="2" id="KW-0521">NADP</keyword>
<dbReference type="PRINTS" id="PR00080">
    <property type="entry name" value="SDRFAMILY"/>
</dbReference>
<dbReference type="AlphaFoldDB" id="A0A1X0QV66"/>